<accession>A0A0J7LP91</accession>
<proteinExistence type="predicted"/>
<organism evidence="2 3">
    <name type="scientific">Chryseobacterium koreense CCUG 49689</name>
    <dbReference type="NCBI Taxonomy" id="1304281"/>
    <lineage>
        <taxon>Bacteria</taxon>
        <taxon>Pseudomonadati</taxon>
        <taxon>Bacteroidota</taxon>
        <taxon>Flavobacteriia</taxon>
        <taxon>Flavobacteriales</taxon>
        <taxon>Weeksellaceae</taxon>
        <taxon>Chryseobacterium group</taxon>
        <taxon>Chryseobacterium</taxon>
    </lineage>
</organism>
<dbReference type="GO" id="GO:0016787">
    <property type="term" value="F:hydrolase activity"/>
    <property type="evidence" value="ECO:0007669"/>
    <property type="project" value="UniProtKB-KW"/>
</dbReference>
<dbReference type="RefSeq" id="WP_048499842.1">
    <property type="nucleotide sequence ID" value="NZ_LFNG01000012.1"/>
</dbReference>
<evidence type="ECO:0000313" key="2">
    <source>
        <dbReference type="EMBL" id="KMQ70895.1"/>
    </source>
</evidence>
<dbReference type="STRING" id="1304281.ACM44_09720"/>
<dbReference type="Proteomes" id="UP000035900">
    <property type="component" value="Unassembled WGS sequence"/>
</dbReference>
<dbReference type="InterPro" id="IPR032342">
    <property type="entry name" value="DUF4861"/>
</dbReference>
<protein>
    <submittedName>
        <fullName evidence="2">Glycoside hydrolase</fullName>
    </submittedName>
</protein>
<dbReference type="PATRIC" id="fig|1304281.5.peg.2094"/>
<keyword evidence="1" id="KW-0732">Signal</keyword>
<dbReference type="Pfam" id="PF16153">
    <property type="entry name" value="DUF4861"/>
    <property type="match status" value="1"/>
</dbReference>
<dbReference type="OrthoDB" id="846806at2"/>
<sequence>MKIANSILAISAVSLMLSCTATKTVSTASKNGKTYAEISEKVGGSWNGRKYSGGVFKNVQTLTLNPLHTDHSFDIRYEGPGWESNKIGYRLYLDWRNAIDIYGKKTENIVLQDVGQDGFDSYHEMSDWGGDILKVGKGLGIGAIGRIVNGEMLHFNEVEKTTASVENNKDNSKVFIDYKGWKTNGQSTDFTSELTIFPDERYTKHTIQSSKALDGIVTGIVNLYKLPLIHKTVPNAKWGYIATFGKQTLFDDHLGMAVFYQIADAEDVFKGKDDYLIKFKPTTQKITFYFLGAWEKEPNGIKTESEFLKYLDGNLSKLNAGNPLK</sequence>
<dbReference type="PROSITE" id="PS51257">
    <property type="entry name" value="PROKAR_LIPOPROTEIN"/>
    <property type="match status" value="1"/>
</dbReference>
<gene>
    <name evidence="2" type="ORF">ACM44_09720</name>
</gene>
<evidence type="ECO:0000313" key="3">
    <source>
        <dbReference type="Proteomes" id="UP000035900"/>
    </source>
</evidence>
<feature type="chain" id="PRO_5005290872" evidence="1">
    <location>
        <begin position="24"/>
        <end position="325"/>
    </location>
</feature>
<feature type="signal peptide" evidence="1">
    <location>
        <begin position="1"/>
        <end position="23"/>
    </location>
</feature>
<name>A0A0J7LP91_9FLAO</name>
<evidence type="ECO:0000256" key="1">
    <source>
        <dbReference type="SAM" id="SignalP"/>
    </source>
</evidence>
<dbReference type="EMBL" id="LFNG01000012">
    <property type="protein sequence ID" value="KMQ70895.1"/>
    <property type="molecule type" value="Genomic_DNA"/>
</dbReference>
<comment type="caution">
    <text evidence="2">The sequence shown here is derived from an EMBL/GenBank/DDBJ whole genome shotgun (WGS) entry which is preliminary data.</text>
</comment>
<keyword evidence="3" id="KW-1185">Reference proteome</keyword>
<keyword evidence="2" id="KW-0378">Hydrolase</keyword>
<reference evidence="2 3" key="1">
    <citation type="journal article" date="2004" name="Int. J. Syst. Evol. Microbiol.">
        <title>Kaistella koreensis gen. nov., sp. nov., a novel member of the Chryseobacterium-Bergeyella-Riemerella branch.</title>
        <authorList>
            <person name="Kim M.K."/>
            <person name="Im W.T."/>
            <person name="Shin Y.K."/>
            <person name="Lim J.H."/>
            <person name="Kim S.H."/>
            <person name="Lee B.C."/>
            <person name="Park M.Y."/>
            <person name="Lee K.Y."/>
            <person name="Lee S.T."/>
        </authorList>
    </citation>
    <scope>NUCLEOTIDE SEQUENCE [LARGE SCALE GENOMIC DNA]</scope>
    <source>
        <strain evidence="2 3">CCUG 49689</strain>
    </source>
</reference>
<dbReference type="AlphaFoldDB" id="A0A0J7LP91"/>